<proteinExistence type="predicted"/>
<organism evidence="3 4">
    <name type="scientific">Luedemannella flava</name>
    <dbReference type="NCBI Taxonomy" id="349316"/>
    <lineage>
        <taxon>Bacteria</taxon>
        <taxon>Bacillati</taxon>
        <taxon>Actinomycetota</taxon>
        <taxon>Actinomycetes</taxon>
        <taxon>Micromonosporales</taxon>
        <taxon>Micromonosporaceae</taxon>
        <taxon>Luedemannella</taxon>
    </lineage>
</organism>
<feature type="signal peptide" evidence="1">
    <location>
        <begin position="1"/>
        <end position="28"/>
    </location>
</feature>
<evidence type="ECO:0000313" key="4">
    <source>
        <dbReference type="Proteomes" id="UP001500218"/>
    </source>
</evidence>
<feature type="chain" id="PRO_5045233338" description="Septum formation-related domain-containing protein" evidence="1">
    <location>
        <begin position="29"/>
        <end position="303"/>
    </location>
</feature>
<dbReference type="InterPro" id="IPR026004">
    <property type="entry name" value="Septum_form"/>
</dbReference>
<reference evidence="3 4" key="1">
    <citation type="journal article" date="2019" name="Int. J. Syst. Evol. Microbiol.">
        <title>The Global Catalogue of Microorganisms (GCM) 10K type strain sequencing project: providing services to taxonomists for standard genome sequencing and annotation.</title>
        <authorList>
            <consortium name="The Broad Institute Genomics Platform"/>
            <consortium name="The Broad Institute Genome Sequencing Center for Infectious Disease"/>
            <person name="Wu L."/>
            <person name="Ma J."/>
        </authorList>
    </citation>
    <scope>NUCLEOTIDE SEQUENCE [LARGE SCALE GENOMIC DNA]</scope>
    <source>
        <strain evidence="3 4">JCM 13250</strain>
    </source>
</reference>
<sequence length="303" mass="32524">MRRGARPRAVAVAVLVALTLGGCGVAIAGDGDVSGDWAVLPEAKVPVPANNVCRDGSDPNADWDLALFEAQPMACTTKHASETFYVGTITDARTVAASEAPGAGEPAFKAIYQTCVKKAEEFLGGDFHRGRVAVVPVVANDIQWGAGARFYRCELLEILANQKIVKRTSSARDGLRGKRPLAIGCANNKVDGSDNITSFVWISCSKPHQLEFTGIYTHKDGKMPSESTLLKNASSGCLGVGAKYTGHSVSQMKSTGGFTWVYSGFDDLETRWNMGDRSRRCYLGPYPQTKRTGSIKGKLPSQW</sequence>
<evidence type="ECO:0000259" key="2">
    <source>
        <dbReference type="Pfam" id="PF13845"/>
    </source>
</evidence>
<dbReference type="Proteomes" id="UP001500218">
    <property type="component" value="Unassembled WGS sequence"/>
</dbReference>
<dbReference type="EMBL" id="BAAALT010000179">
    <property type="protein sequence ID" value="GAA1821054.1"/>
    <property type="molecule type" value="Genomic_DNA"/>
</dbReference>
<accession>A0ABN2MEI8</accession>
<dbReference type="RefSeq" id="WP_344136207.1">
    <property type="nucleotide sequence ID" value="NZ_BAAALT010000179.1"/>
</dbReference>
<feature type="domain" description="Septum formation-related" evidence="2">
    <location>
        <begin position="68"/>
        <end position="281"/>
    </location>
</feature>
<name>A0ABN2MEI8_9ACTN</name>
<keyword evidence="1" id="KW-0732">Signal</keyword>
<comment type="caution">
    <text evidence="3">The sequence shown here is derived from an EMBL/GenBank/DDBJ whole genome shotgun (WGS) entry which is preliminary data.</text>
</comment>
<evidence type="ECO:0000256" key="1">
    <source>
        <dbReference type="SAM" id="SignalP"/>
    </source>
</evidence>
<evidence type="ECO:0000313" key="3">
    <source>
        <dbReference type="EMBL" id="GAA1821054.1"/>
    </source>
</evidence>
<protein>
    <recommendedName>
        <fullName evidence="2">Septum formation-related domain-containing protein</fullName>
    </recommendedName>
</protein>
<keyword evidence="4" id="KW-1185">Reference proteome</keyword>
<gene>
    <name evidence="3" type="ORF">GCM10009682_46470</name>
</gene>
<dbReference type="Pfam" id="PF13845">
    <property type="entry name" value="Septum_form"/>
    <property type="match status" value="1"/>
</dbReference>
<dbReference type="PROSITE" id="PS51257">
    <property type="entry name" value="PROKAR_LIPOPROTEIN"/>
    <property type="match status" value="1"/>
</dbReference>